<dbReference type="EMBL" id="JAUUTY010000002">
    <property type="protein sequence ID" value="KAK1677671.1"/>
    <property type="molecule type" value="Genomic_DNA"/>
</dbReference>
<dbReference type="Gene3D" id="1.10.420.10">
    <property type="entry name" value="Peroxidase, domain 2"/>
    <property type="match status" value="1"/>
</dbReference>
<organism evidence="13 14">
    <name type="scientific">Lolium multiflorum</name>
    <name type="common">Italian ryegrass</name>
    <name type="synonym">Lolium perenne subsp. multiflorum</name>
    <dbReference type="NCBI Taxonomy" id="4521"/>
    <lineage>
        <taxon>Eukaryota</taxon>
        <taxon>Viridiplantae</taxon>
        <taxon>Streptophyta</taxon>
        <taxon>Embryophyta</taxon>
        <taxon>Tracheophyta</taxon>
        <taxon>Spermatophyta</taxon>
        <taxon>Magnoliopsida</taxon>
        <taxon>Liliopsida</taxon>
        <taxon>Poales</taxon>
        <taxon>Poaceae</taxon>
        <taxon>BOP clade</taxon>
        <taxon>Pooideae</taxon>
        <taxon>Poodae</taxon>
        <taxon>Poeae</taxon>
        <taxon>Poeae Chloroplast Group 2 (Poeae type)</taxon>
        <taxon>Loliodinae</taxon>
        <taxon>Loliinae</taxon>
        <taxon>Lolium</taxon>
    </lineage>
</organism>
<comment type="caution">
    <text evidence="13">The sequence shown here is derived from an EMBL/GenBank/DDBJ whole genome shotgun (WGS) entry which is preliminary data.</text>
</comment>
<evidence type="ECO:0000256" key="3">
    <source>
        <dbReference type="ARBA" id="ARBA00022559"/>
    </source>
</evidence>
<feature type="compositionally biased region" description="Basic and acidic residues" evidence="11">
    <location>
        <begin position="237"/>
        <end position="261"/>
    </location>
</feature>
<dbReference type="SUPFAM" id="SSF48113">
    <property type="entry name" value="Heme-dependent peroxidases"/>
    <property type="match status" value="1"/>
</dbReference>
<evidence type="ECO:0000256" key="6">
    <source>
        <dbReference type="ARBA" id="ARBA00022837"/>
    </source>
</evidence>
<dbReference type="AlphaFoldDB" id="A0AAD8WSY8"/>
<dbReference type="InterPro" id="IPR010255">
    <property type="entry name" value="Haem_peroxidase_sf"/>
</dbReference>
<evidence type="ECO:0000259" key="12">
    <source>
        <dbReference type="PROSITE" id="PS50873"/>
    </source>
</evidence>
<dbReference type="GO" id="GO:0140825">
    <property type="term" value="F:lactoperoxidase activity"/>
    <property type="evidence" value="ECO:0007669"/>
    <property type="project" value="UniProtKB-EC"/>
</dbReference>
<reference evidence="13" key="1">
    <citation type="submission" date="2023-07" db="EMBL/GenBank/DDBJ databases">
        <title>A chromosome-level genome assembly of Lolium multiflorum.</title>
        <authorList>
            <person name="Chen Y."/>
            <person name="Copetti D."/>
            <person name="Kolliker R."/>
            <person name="Studer B."/>
        </authorList>
    </citation>
    <scope>NUCLEOTIDE SEQUENCE</scope>
    <source>
        <strain evidence="13">02402/16</strain>
        <tissue evidence="13">Leaf</tissue>
    </source>
</reference>
<keyword evidence="8" id="KW-0408">Iron</keyword>
<dbReference type="Gene3D" id="1.10.520.10">
    <property type="match status" value="1"/>
</dbReference>
<evidence type="ECO:0000256" key="4">
    <source>
        <dbReference type="ARBA" id="ARBA00022617"/>
    </source>
</evidence>
<evidence type="ECO:0000256" key="5">
    <source>
        <dbReference type="ARBA" id="ARBA00022723"/>
    </source>
</evidence>
<dbReference type="GO" id="GO:0046872">
    <property type="term" value="F:metal ion binding"/>
    <property type="evidence" value="ECO:0007669"/>
    <property type="project" value="UniProtKB-KW"/>
</dbReference>
<gene>
    <name evidence="13" type="ORF">QYE76_038519</name>
</gene>
<feature type="binding site" evidence="10">
    <location>
        <position position="4"/>
    </location>
    <ligand>
        <name>Ca(2+)</name>
        <dbReference type="ChEBI" id="CHEBI:29108"/>
        <label>2</label>
    </ligand>
</feature>
<keyword evidence="6 10" id="KW-0106">Calcium</keyword>
<dbReference type="InterPro" id="IPR000823">
    <property type="entry name" value="Peroxidase_pln"/>
</dbReference>
<sequence length="284" mass="31245">MVIDNMYHKNFLKGRGLLLVDQRIATDPRTVPYVRKMAADNTYFHDVFAAALVKMSENGPLTGDKRKQCADAPHGKRSSIAHEEVKYRKIFYLIKHGRGSAAVSLPLPLGLGSRERQVFQANDEGRPALWVTDAFLVDPASAVGQGAVDACVKIGNRNILLASLSAENPSAQLQTPVILEERDFIYVMPRGSDSAADANADADDAVAVQFEGFLIDPPSPESKHQRGGQEAVSYEDGGTHRADEKHADEEKNQVFTEERRRSVTARLTRTWQRGAAGSRLTRCS</sequence>
<keyword evidence="5 10" id="KW-0479">Metal-binding</keyword>
<dbReference type="GO" id="GO:0006979">
    <property type="term" value="P:response to oxidative stress"/>
    <property type="evidence" value="ECO:0007669"/>
    <property type="project" value="InterPro"/>
</dbReference>
<proteinExistence type="predicted"/>
<dbReference type="GO" id="GO:0042744">
    <property type="term" value="P:hydrogen peroxide catabolic process"/>
    <property type="evidence" value="ECO:0007669"/>
    <property type="project" value="UniProtKB-KW"/>
</dbReference>
<evidence type="ECO:0000256" key="10">
    <source>
        <dbReference type="PIRSR" id="PIRSR600823-3"/>
    </source>
</evidence>
<dbReference type="PROSITE" id="PS50873">
    <property type="entry name" value="PEROXIDASE_4"/>
    <property type="match status" value="1"/>
</dbReference>
<keyword evidence="7" id="KW-0560">Oxidoreductase</keyword>
<feature type="region of interest" description="Disordered" evidence="11">
    <location>
        <begin position="216"/>
        <end position="262"/>
    </location>
</feature>
<comment type="cofactor">
    <cofactor evidence="10">
        <name>Ca(2+)</name>
        <dbReference type="ChEBI" id="CHEBI:29108"/>
    </cofactor>
    <text evidence="10">Binds 2 calcium ions per subunit.</text>
</comment>
<evidence type="ECO:0000256" key="11">
    <source>
        <dbReference type="SAM" id="MobiDB-lite"/>
    </source>
</evidence>
<dbReference type="InterPro" id="IPR002016">
    <property type="entry name" value="Haem_peroxidase"/>
</dbReference>
<dbReference type="PANTHER" id="PTHR31517:SF80">
    <property type="entry name" value="PEROXIDASE"/>
    <property type="match status" value="1"/>
</dbReference>
<dbReference type="PANTHER" id="PTHR31517">
    <property type="match status" value="1"/>
</dbReference>
<evidence type="ECO:0000256" key="7">
    <source>
        <dbReference type="ARBA" id="ARBA00023002"/>
    </source>
</evidence>
<comment type="cofactor">
    <cofactor evidence="2">
        <name>heme b</name>
        <dbReference type="ChEBI" id="CHEBI:60344"/>
    </cofactor>
</comment>
<keyword evidence="9" id="KW-0376">Hydrogen peroxide</keyword>
<protein>
    <recommendedName>
        <fullName evidence="12">Plant heme peroxidase family profile domain-containing protein</fullName>
    </recommendedName>
</protein>
<evidence type="ECO:0000256" key="8">
    <source>
        <dbReference type="ARBA" id="ARBA00023004"/>
    </source>
</evidence>
<accession>A0AAD8WSY8</accession>
<dbReference type="GO" id="GO:0020037">
    <property type="term" value="F:heme binding"/>
    <property type="evidence" value="ECO:0007669"/>
    <property type="project" value="InterPro"/>
</dbReference>
<feature type="domain" description="Plant heme peroxidase family profile" evidence="12">
    <location>
        <begin position="1"/>
        <end position="73"/>
    </location>
</feature>
<evidence type="ECO:0000313" key="14">
    <source>
        <dbReference type="Proteomes" id="UP001231189"/>
    </source>
</evidence>
<comment type="catalytic activity">
    <reaction evidence="1">
        <text>2 a phenolic donor + H2O2 = 2 a phenolic radical donor + 2 H2O</text>
        <dbReference type="Rhea" id="RHEA:56136"/>
        <dbReference type="ChEBI" id="CHEBI:15377"/>
        <dbReference type="ChEBI" id="CHEBI:16240"/>
        <dbReference type="ChEBI" id="CHEBI:139520"/>
        <dbReference type="ChEBI" id="CHEBI:139521"/>
        <dbReference type="EC" id="1.11.1.7"/>
    </reaction>
</comment>
<keyword evidence="4" id="KW-0349">Heme</keyword>
<evidence type="ECO:0000256" key="2">
    <source>
        <dbReference type="ARBA" id="ARBA00001970"/>
    </source>
</evidence>
<name>A0AAD8WSY8_LOLMU</name>
<dbReference type="Proteomes" id="UP001231189">
    <property type="component" value="Unassembled WGS sequence"/>
</dbReference>
<evidence type="ECO:0000313" key="13">
    <source>
        <dbReference type="EMBL" id="KAK1677671.1"/>
    </source>
</evidence>
<keyword evidence="14" id="KW-1185">Reference proteome</keyword>
<keyword evidence="3" id="KW-0575">Peroxidase</keyword>
<evidence type="ECO:0000256" key="1">
    <source>
        <dbReference type="ARBA" id="ARBA00000189"/>
    </source>
</evidence>
<evidence type="ECO:0000256" key="9">
    <source>
        <dbReference type="ARBA" id="ARBA00023324"/>
    </source>
</evidence>